<keyword evidence="5" id="KW-1185">Reference proteome</keyword>
<dbReference type="AlphaFoldDB" id="A0A3M0D9N0"/>
<evidence type="ECO:0000256" key="1">
    <source>
        <dbReference type="SAM" id="Phobius"/>
    </source>
</evidence>
<evidence type="ECO:0008006" key="6">
    <source>
        <dbReference type="Google" id="ProtNLM"/>
    </source>
</evidence>
<evidence type="ECO:0000313" key="5">
    <source>
        <dbReference type="Proteomes" id="UP000282007"/>
    </source>
</evidence>
<reference evidence="2 5" key="2">
    <citation type="submission" date="2018-07" db="EMBL/GenBank/DDBJ databases">
        <title>Genome sequences of Haloplanus aerogenes JCM 16430T.</title>
        <authorList>
            <person name="Kim Y.B."/>
            <person name="Roh S.W."/>
        </authorList>
    </citation>
    <scope>NUCLEOTIDE SEQUENCE [LARGE SCALE GENOMIC DNA]</scope>
    <source>
        <strain evidence="2 5">JCM 16430</strain>
    </source>
</reference>
<reference evidence="3 4" key="1">
    <citation type="journal article" date="2015" name="Stand. Genomic Sci.">
        <title>Genomic Encyclopedia of Bacterial and Archaeal Type Strains, Phase III: the genomes of soil and plant-associated and newly described type strains.</title>
        <authorList>
            <person name="Whitman W.B."/>
            <person name="Woyke T."/>
            <person name="Klenk H.P."/>
            <person name="Zhou Y."/>
            <person name="Lilburn T.G."/>
            <person name="Beck B.J."/>
            <person name="De Vos P."/>
            <person name="Vandamme P."/>
            <person name="Eisen J.A."/>
            <person name="Garrity G."/>
            <person name="Hugenholtz P."/>
            <person name="Kyrpides N.C."/>
        </authorList>
    </citation>
    <scope>NUCLEOTIDE SEQUENCE [LARGE SCALE GENOMIC DNA]</scope>
    <source>
        <strain evidence="3 4">CGMCC 1.10124</strain>
    </source>
</reference>
<dbReference type="KEGG" id="haer:DU502_12600"/>
<dbReference type="Pfam" id="PF17647">
    <property type="entry name" value="DUF5518"/>
    <property type="match status" value="1"/>
</dbReference>
<dbReference type="EMBL" id="CP034145">
    <property type="protein sequence ID" value="AZH26146.1"/>
    <property type="molecule type" value="Genomic_DNA"/>
</dbReference>
<feature type="transmembrane region" description="Helical" evidence="1">
    <location>
        <begin position="66"/>
        <end position="85"/>
    </location>
</feature>
<dbReference type="InterPro" id="IPR040493">
    <property type="entry name" value="DUF5518"/>
</dbReference>
<organism evidence="3 4">
    <name type="scientific">Haloplanus aerogenes</name>
    <dbReference type="NCBI Taxonomy" id="660522"/>
    <lineage>
        <taxon>Archaea</taxon>
        <taxon>Methanobacteriati</taxon>
        <taxon>Methanobacteriota</taxon>
        <taxon>Stenosarchaea group</taxon>
        <taxon>Halobacteria</taxon>
        <taxon>Halobacteriales</taxon>
        <taxon>Haloferacaceae</taxon>
        <taxon>Haloplanus</taxon>
    </lineage>
</organism>
<dbReference type="RefSeq" id="WP_121920486.1">
    <property type="nucleotide sequence ID" value="NZ_CP034145.1"/>
</dbReference>
<gene>
    <name evidence="3" type="ORF">ATH50_1856</name>
    <name evidence="2" type="ORF">DU502_12600</name>
</gene>
<keyword evidence="1" id="KW-1133">Transmembrane helix</keyword>
<dbReference type="OrthoDB" id="222327at2157"/>
<dbReference type="EMBL" id="REFS01000003">
    <property type="protein sequence ID" value="RMB18401.1"/>
    <property type="molecule type" value="Genomic_DNA"/>
</dbReference>
<reference evidence="3" key="3">
    <citation type="submission" date="2018-10" db="EMBL/GenBank/DDBJ databases">
        <authorList>
            <person name="Whitman W."/>
            <person name="Huntemann M."/>
            <person name="Clum A."/>
            <person name="Pillay M."/>
            <person name="Palaniappan K."/>
            <person name="Varghese N."/>
            <person name="Mikhailova N."/>
            <person name="Stamatis D."/>
            <person name="Reddy T."/>
            <person name="Daum C."/>
            <person name="Shapiro N."/>
            <person name="Ivanova N."/>
            <person name="Kyrpides N."/>
            <person name="Woyke T."/>
        </authorList>
    </citation>
    <scope>NUCLEOTIDE SEQUENCE</scope>
    <source>
        <strain evidence="3">CGMCC 1.10124</strain>
    </source>
</reference>
<dbReference type="GeneID" id="38472140"/>
<accession>A0A3M0D9N0</accession>
<name>A0A3M0D9N0_9EURY</name>
<dbReference type="Proteomes" id="UP000282007">
    <property type="component" value="Chromosome"/>
</dbReference>
<keyword evidence="1" id="KW-0472">Membrane</keyword>
<proteinExistence type="predicted"/>
<evidence type="ECO:0000313" key="2">
    <source>
        <dbReference type="EMBL" id="AZH26146.1"/>
    </source>
</evidence>
<sequence length="145" mass="14626">MSRTGPLSETWRHALVGGLVALPGTAYLLWQLGSELSLGPVLLGGLVAGYLHAGDTSARRSVGIRVGLIGGLPVLWMLTDVLVAVRGAAGPAWFQAAAVGMGVGAILTVSLLAFGLAAVTGVVGAAIGDWLSRKTGRRQSPATGT</sequence>
<evidence type="ECO:0000313" key="4">
    <source>
        <dbReference type="Proteomes" id="UP000277326"/>
    </source>
</evidence>
<protein>
    <recommendedName>
        <fullName evidence="6">DUF5518 domain-containing protein</fullName>
    </recommendedName>
</protein>
<evidence type="ECO:0000313" key="3">
    <source>
        <dbReference type="EMBL" id="RMB18401.1"/>
    </source>
</evidence>
<feature type="transmembrane region" description="Helical" evidence="1">
    <location>
        <begin position="12"/>
        <end position="30"/>
    </location>
</feature>
<dbReference type="Proteomes" id="UP000277326">
    <property type="component" value="Unassembled WGS sequence"/>
</dbReference>
<feature type="transmembrane region" description="Helical" evidence="1">
    <location>
        <begin position="105"/>
        <end position="128"/>
    </location>
</feature>
<feature type="transmembrane region" description="Helical" evidence="1">
    <location>
        <begin position="36"/>
        <end position="54"/>
    </location>
</feature>
<keyword evidence="1" id="KW-0812">Transmembrane</keyword>